<sequence>MASFVARSMLRSATTSTRSAAAKVAGGVKPTTASPFRMPTQKPLSPRIFRSPVELSCVSVESLLPYHTATASALLNSMLAVSPRTYGWTIDGQDNTS</sequence>
<reference evidence="2" key="1">
    <citation type="submission" date="2023-03" db="EMBL/GenBank/DDBJ databases">
        <authorList>
            <person name="Julca I."/>
        </authorList>
    </citation>
    <scope>NUCLEOTIDE SEQUENCE</scope>
</reference>
<organism evidence="2 3">
    <name type="scientific">Oldenlandia corymbosa var. corymbosa</name>
    <dbReference type="NCBI Taxonomy" id="529605"/>
    <lineage>
        <taxon>Eukaryota</taxon>
        <taxon>Viridiplantae</taxon>
        <taxon>Streptophyta</taxon>
        <taxon>Embryophyta</taxon>
        <taxon>Tracheophyta</taxon>
        <taxon>Spermatophyta</taxon>
        <taxon>Magnoliopsida</taxon>
        <taxon>eudicotyledons</taxon>
        <taxon>Gunneridae</taxon>
        <taxon>Pentapetalae</taxon>
        <taxon>asterids</taxon>
        <taxon>lamiids</taxon>
        <taxon>Gentianales</taxon>
        <taxon>Rubiaceae</taxon>
        <taxon>Rubioideae</taxon>
        <taxon>Spermacoceae</taxon>
        <taxon>Hedyotis-Oldenlandia complex</taxon>
        <taxon>Oldenlandia</taxon>
    </lineage>
</organism>
<evidence type="ECO:0000313" key="2">
    <source>
        <dbReference type="EMBL" id="CAI9117638.1"/>
    </source>
</evidence>
<name>A0AAV1EDH9_OLDCO</name>
<keyword evidence="3" id="KW-1185">Reference proteome</keyword>
<feature type="region of interest" description="Disordered" evidence="1">
    <location>
        <begin position="1"/>
        <end position="43"/>
    </location>
</feature>
<proteinExistence type="predicted"/>
<protein>
    <submittedName>
        <fullName evidence="2">OLC1v1019071C10</fullName>
    </submittedName>
</protein>
<evidence type="ECO:0000313" key="3">
    <source>
        <dbReference type="Proteomes" id="UP001161247"/>
    </source>
</evidence>
<dbReference type="AlphaFoldDB" id="A0AAV1EDH9"/>
<gene>
    <name evidence="2" type="ORF">OLC1_LOCUS23670</name>
</gene>
<dbReference type="GO" id="GO:0005739">
    <property type="term" value="C:mitochondrion"/>
    <property type="evidence" value="ECO:0007669"/>
    <property type="project" value="TreeGrafter"/>
</dbReference>
<dbReference type="Proteomes" id="UP001161247">
    <property type="component" value="Chromosome 9"/>
</dbReference>
<dbReference type="PANTHER" id="PTHR33156">
    <property type="entry name" value="OS02G0230000 PROTEIN"/>
    <property type="match status" value="1"/>
</dbReference>
<dbReference type="EMBL" id="OX459126">
    <property type="protein sequence ID" value="CAI9117638.1"/>
    <property type="molecule type" value="Genomic_DNA"/>
</dbReference>
<accession>A0AAV1EDH9</accession>
<feature type="compositionally biased region" description="Low complexity" evidence="1">
    <location>
        <begin position="1"/>
        <end position="22"/>
    </location>
</feature>
<dbReference type="PANTHER" id="PTHR33156:SF59">
    <property type="entry name" value="PROTEIN NUCLEAR FUSION DEFECTIVE 6, CHLOROPLASTIC_MITOCHONDRIAL-LIKE"/>
    <property type="match status" value="1"/>
</dbReference>
<dbReference type="InterPro" id="IPR043459">
    <property type="entry name" value="NFD6/NOXY2-like"/>
</dbReference>
<evidence type="ECO:0000256" key="1">
    <source>
        <dbReference type="SAM" id="MobiDB-lite"/>
    </source>
</evidence>